<protein>
    <recommendedName>
        <fullName evidence="4">Secreted protein</fullName>
    </recommendedName>
</protein>
<proteinExistence type="predicted"/>
<reference evidence="3" key="1">
    <citation type="journal article" date="2019" name="Int. J. Syst. Evol. Microbiol.">
        <title>The Global Catalogue of Microorganisms (GCM) 10K type strain sequencing project: providing services to taxonomists for standard genome sequencing and annotation.</title>
        <authorList>
            <consortium name="The Broad Institute Genomics Platform"/>
            <consortium name="The Broad Institute Genome Sequencing Center for Infectious Disease"/>
            <person name="Wu L."/>
            <person name="Ma J."/>
        </authorList>
    </citation>
    <scope>NUCLEOTIDE SEQUENCE [LARGE SCALE GENOMIC DNA]</scope>
    <source>
        <strain evidence="3">JCM 17342</strain>
    </source>
</reference>
<evidence type="ECO:0000313" key="2">
    <source>
        <dbReference type="EMBL" id="GAA4016235.1"/>
    </source>
</evidence>
<dbReference type="Proteomes" id="UP001501747">
    <property type="component" value="Unassembled WGS sequence"/>
</dbReference>
<evidence type="ECO:0000256" key="1">
    <source>
        <dbReference type="SAM" id="Phobius"/>
    </source>
</evidence>
<dbReference type="EMBL" id="BAABAL010000017">
    <property type="protein sequence ID" value="GAA4016235.1"/>
    <property type="molecule type" value="Genomic_DNA"/>
</dbReference>
<evidence type="ECO:0000313" key="3">
    <source>
        <dbReference type="Proteomes" id="UP001501747"/>
    </source>
</evidence>
<keyword evidence="1" id="KW-0472">Membrane</keyword>
<name>A0ABP7STV2_9PSEU</name>
<organism evidence="2 3">
    <name type="scientific">Allokutzneria multivorans</name>
    <dbReference type="NCBI Taxonomy" id="1142134"/>
    <lineage>
        <taxon>Bacteria</taxon>
        <taxon>Bacillati</taxon>
        <taxon>Actinomycetota</taxon>
        <taxon>Actinomycetes</taxon>
        <taxon>Pseudonocardiales</taxon>
        <taxon>Pseudonocardiaceae</taxon>
        <taxon>Allokutzneria</taxon>
    </lineage>
</organism>
<keyword evidence="1" id="KW-1133">Transmembrane helix</keyword>
<comment type="caution">
    <text evidence="2">The sequence shown here is derived from an EMBL/GenBank/DDBJ whole genome shotgun (WGS) entry which is preliminary data.</text>
</comment>
<accession>A0ABP7STV2</accession>
<keyword evidence="3" id="KW-1185">Reference proteome</keyword>
<feature type="transmembrane region" description="Helical" evidence="1">
    <location>
        <begin position="12"/>
        <end position="32"/>
    </location>
</feature>
<sequence>MAVRNEMATQRVRIRFSTFFLLAIYVTLHLSVCCSFESGTPAPVAHASHGHSHNLPPCDPHAHSSDDLLCTALPRAKGEPAPLAELAVILPAFGLVTSPVPPRRRRNSSGRSVHSGRAILLTICVARN</sequence>
<evidence type="ECO:0008006" key="4">
    <source>
        <dbReference type="Google" id="ProtNLM"/>
    </source>
</evidence>
<keyword evidence="1" id="KW-0812">Transmembrane</keyword>
<gene>
    <name evidence="2" type="ORF">GCM10022247_44070</name>
</gene>